<reference evidence="1" key="2">
    <citation type="journal article" date="2022" name="New Phytol.">
        <title>Evolutionary transition to the ectomycorrhizal habit in the genomes of a hyperdiverse lineage of mushroom-forming fungi.</title>
        <authorList>
            <person name="Looney B."/>
            <person name="Miyauchi S."/>
            <person name="Morin E."/>
            <person name="Drula E."/>
            <person name="Courty P.E."/>
            <person name="Kohler A."/>
            <person name="Kuo A."/>
            <person name="LaButti K."/>
            <person name="Pangilinan J."/>
            <person name="Lipzen A."/>
            <person name="Riley R."/>
            <person name="Andreopoulos W."/>
            <person name="He G."/>
            <person name="Johnson J."/>
            <person name="Nolan M."/>
            <person name="Tritt A."/>
            <person name="Barry K.W."/>
            <person name="Grigoriev I.V."/>
            <person name="Nagy L.G."/>
            <person name="Hibbett D."/>
            <person name="Henrissat B."/>
            <person name="Matheny P.B."/>
            <person name="Labbe J."/>
            <person name="Martin F.M."/>
        </authorList>
    </citation>
    <scope>NUCLEOTIDE SEQUENCE</scope>
    <source>
        <strain evidence="1">FP105234-sp</strain>
    </source>
</reference>
<sequence length="134" mass="14406">MGSRILQLRSPPISLTTHSSPRYRLPHRFNHPSPCSINPIQISPCFPPSLPLRLPSPPVHLHGPWASPTKLEPQMSPLSGTLPAPTSLRLRRMLRRCQGQRQERKGQRQEGKGEGKEGEGGGGELGGGGVSGGG</sequence>
<name>A0ACB8S329_9AGAM</name>
<comment type="caution">
    <text evidence="1">The sequence shown here is derived from an EMBL/GenBank/DDBJ whole genome shotgun (WGS) entry which is preliminary data.</text>
</comment>
<evidence type="ECO:0000313" key="1">
    <source>
        <dbReference type="EMBL" id="KAI0050848.1"/>
    </source>
</evidence>
<protein>
    <submittedName>
        <fullName evidence="1">Uncharacterized protein</fullName>
    </submittedName>
</protein>
<keyword evidence="2" id="KW-1185">Reference proteome</keyword>
<dbReference type="Proteomes" id="UP000814033">
    <property type="component" value="Unassembled WGS sequence"/>
</dbReference>
<organism evidence="1 2">
    <name type="scientific">Auriscalpium vulgare</name>
    <dbReference type="NCBI Taxonomy" id="40419"/>
    <lineage>
        <taxon>Eukaryota</taxon>
        <taxon>Fungi</taxon>
        <taxon>Dikarya</taxon>
        <taxon>Basidiomycota</taxon>
        <taxon>Agaricomycotina</taxon>
        <taxon>Agaricomycetes</taxon>
        <taxon>Russulales</taxon>
        <taxon>Auriscalpiaceae</taxon>
        <taxon>Auriscalpium</taxon>
    </lineage>
</organism>
<dbReference type="EMBL" id="MU275857">
    <property type="protein sequence ID" value="KAI0050848.1"/>
    <property type="molecule type" value="Genomic_DNA"/>
</dbReference>
<evidence type="ECO:0000313" key="2">
    <source>
        <dbReference type="Proteomes" id="UP000814033"/>
    </source>
</evidence>
<accession>A0ACB8S329</accession>
<reference evidence="1" key="1">
    <citation type="submission" date="2021-02" db="EMBL/GenBank/DDBJ databases">
        <authorList>
            <consortium name="DOE Joint Genome Institute"/>
            <person name="Ahrendt S."/>
            <person name="Looney B.P."/>
            <person name="Miyauchi S."/>
            <person name="Morin E."/>
            <person name="Drula E."/>
            <person name="Courty P.E."/>
            <person name="Chicoki N."/>
            <person name="Fauchery L."/>
            <person name="Kohler A."/>
            <person name="Kuo A."/>
            <person name="Labutti K."/>
            <person name="Pangilinan J."/>
            <person name="Lipzen A."/>
            <person name="Riley R."/>
            <person name="Andreopoulos W."/>
            <person name="He G."/>
            <person name="Johnson J."/>
            <person name="Barry K.W."/>
            <person name="Grigoriev I.V."/>
            <person name="Nagy L."/>
            <person name="Hibbett D."/>
            <person name="Henrissat B."/>
            <person name="Matheny P.B."/>
            <person name="Labbe J."/>
            <person name="Martin F."/>
        </authorList>
    </citation>
    <scope>NUCLEOTIDE SEQUENCE</scope>
    <source>
        <strain evidence="1">FP105234-sp</strain>
    </source>
</reference>
<proteinExistence type="predicted"/>
<gene>
    <name evidence="1" type="ORF">FA95DRAFT_491347</name>
</gene>